<dbReference type="Gene3D" id="3.30.2020.10">
    <property type="entry name" value="NE0471-like N-terminal domain"/>
    <property type="match status" value="1"/>
</dbReference>
<dbReference type="AlphaFoldDB" id="A0A2W4R3R7"/>
<dbReference type="InterPro" id="IPR018841">
    <property type="entry name" value="DUF2442"/>
</dbReference>
<dbReference type="SUPFAM" id="SSF143880">
    <property type="entry name" value="NE0471 N-terminal domain-like"/>
    <property type="match status" value="1"/>
</dbReference>
<proteinExistence type="predicted"/>
<evidence type="ECO:0000313" key="2">
    <source>
        <dbReference type="EMBL" id="PZN77736.1"/>
    </source>
</evidence>
<dbReference type="Proteomes" id="UP000249396">
    <property type="component" value="Unassembled WGS sequence"/>
</dbReference>
<gene>
    <name evidence="2" type="ORF">DM484_14020</name>
</gene>
<reference evidence="2 3" key="1">
    <citation type="journal article" date="2018" name="Aquat. Microb. Ecol.">
        <title>Gammaproteobacterial methanotrophs dominate.</title>
        <authorList>
            <person name="Rissanen A.J."/>
            <person name="Saarenheimo J."/>
            <person name="Tiirola M."/>
            <person name="Peura S."/>
            <person name="Aalto S.L."/>
            <person name="Karvinen A."/>
            <person name="Nykanen H."/>
        </authorList>
    </citation>
    <scope>NUCLEOTIDE SEQUENCE [LARGE SCALE GENOMIC DNA]</scope>
    <source>
        <strain evidence="2">AMbin10</strain>
    </source>
</reference>
<evidence type="ECO:0008006" key="4">
    <source>
        <dbReference type="Google" id="ProtNLM"/>
    </source>
</evidence>
<dbReference type="InterPro" id="IPR036782">
    <property type="entry name" value="NE0471-like_N"/>
</dbReference>
<organism evidence="2 3">
    <name type="scientific">Candidatus Methylumidiphilus alinenensis</name>
    <dbReference type="NCBI Taxonomy" id="2202197"/>
    <lineage>
        <taxon>Bacteria</taxon>
        <taxon>Pseudomonadati</taxon>
        <taxon>Pseudomonadota</taxon>
        <taxon>Gammaproteobacteria</taxon>
        <taxon>Methylococcales</taxon>
        <taxon>Candidatus Methylumidiphilus</taxon>
    </lineage>
</organism>
<name>A0A2W4R3R7_9GAMM</name>
<comment type="caution">
    <text evidence="2">The sequence shown here is derived from an EMBL/GenBank/DDBJ whole genome shotgun (WGS) entry which is preliminary data.</text>
</comment>
<accession>A0A2W4R3R7</accession>
<dbReference type="Pfam" id="PF10387">
    <property type="entry name" value="DUF2442"/>
    <property type="match status" value="1"/>
</dbReference>
<feature type="compositionally biased region" description="Polar residues" evidence="1">
    <location>
        <begin position="99"/>
        <end position="108"/>
    </location>
</feature>
<protein>
    <recommendedName>
        <fullName evidence="4">DUF2442 domain-containing protein</fullName>
    </recommendedName>
</protein>
<sequence length="108" mass="12180">MLYEITDAKACPNHTVTLMWSDGTRGVVDFTPYLAKGGLFNNLKDPDYFIREMRMLRGGIGLTWPNEVDFSSDGLRHDAFPKEETGEFDGLPVTPWKSVEQTSPHFPA</sequence>
<evidence type="ECO:0000256" key="1">
    <source>
        <dbReference type="SAM" id="MobiDB-lite"/>
    </source>
</evidence>
<evidence type="ECO:0000313" key="3">
    <source>
        <dbReference type="Proteomes" id="UP000249396"/>
    </source>
</evidence>
<dbReference type="EMBL" id="QJPH01000331">
    <property type="protein sequence ID" value="PZN77736.1"/>
    <property type="molecule type" value="Genomic_DNA"/>
</dbReference>
<feature type="region of interest" description="Disordered" evidence="1">
    <location>
        <begin position="81"/>
        <end position="108"/>
    </location>
</feature>